<keyword evidence="2" id="KW-1003">Cell membrane</keyword>
<gene>
    <name evidence="8" type="ORF">PCC79_16185</name>
</gene>
<dbReference type="RefSeq" id="WP_342372455.1">
    <property type="nucleotide sequence ID" value="NZ_CP115965.1"/>
</dbReference>
<evidence type="ECO:0000313" key="9">
    <source>
        <dbReference type="Proteomes" id="UP001434337"/>
    </source>
</evidence>
<accession>A0ABZ3C9G5</accession>
<protein>
    <submittedName>
        <fullName evidence="8">Type II secretion system F family protein</fullName>
    </submittedName>
</protein>
<evidence type="ECO:0000313" key="8">
    <source>
        <dbReference type="EMBL" id="WZW98405.1"/>
    </source>
</evidence>
<keyword evidence="9" id="KW-1185">Reference proteome</keyword>
<evidence type="ECO:0000256" key="6">
    <source>
        <dbReference type="SAM" id="Phobius"/>
    </source>
</evidence>
<evidence type="ECO:0000256" key="5">
    <source>
        <dbReference type="ARBA" id="ARBA00023136"/>
    </source>
</evidence>
<dbReference type="InterPro" id="IPR018076">
    <property type="entry name" value="T2SS_GspF_dom"/>
</dbReference>
<reference evidence="8 9" key="1">
    <citation type="journal article" date="2023" name="Environ Microbiome">
        <title>A coral-associated actinobacterium mitigates coral bleaching under heat stress.</title>
        <authorList>
            <person name="Li J."/>
            <person name="Zou Y."/>
            <person name="Li Q."/>
            <person name="Zhang J."/>
            <person name="Bourne D.G."/>
            <person name="Lyu Y."/>
            <person name="Liu C."/>
            <person name="Zhang S."/>
        </authorList>
    </citation>
    <scope>NUCLEOTIDE SEQUENCE [LARGE SCALE GENOMIC DNA]</scope>
    <source>
        <strain evidence="8 9">SCSIO 13291</strain>
    </source>
</reference>
<dbReference type="PANTHER" id="PTHR35007:SF3">
    <property type="entry name" value="POSSIBLE CONSERVED ALANINE RICH MEMBRANE PROTEIN"/>
    <property type="match status" value="1"/>
</dbReference>
<keyword evidence="5 6" id="KW-0472">Membrane</keyword>
<feature type="transmembrane region" description="Helical" evidence="6">
    <location>
        <begin position="75"/>
        <end position="93"/>
    </location>
</feature>
<evidence type="ECO:0000256" key="4">
    <source>
        <dbReference type="ARBA" id="ARBA00022989"/>
    </source>
</evidence>
<organism evidence="8 9">
    <name type="scientific">Propioniciclava soli</name>
    <dbReference type="NCBI Taxonomy" id="2775081"/>
    <lineage>
        <taxon>Bacteria</taxon>
        <taxon>Bacillati</taxon>
        <taxon>Actinomycetota</taxon>
        <taxon>Actinomycetes</taxon>
        <taxon>Propionibacteriales</taxon>
        <taxon>Propionibacteriaceae</taxon>
        <taxon>Propioniciclava</taxon>
    </lineage>
</organism>
<dbReference type="Pfam" id="PF00482">
    <property type="entry name" value="T2SSF"/>
    <property type="match status" value="1"/>
</dbReference>
<evidence type="ECO:0000256" key="3">
    <source>
        <dbReference type="ARBA" id="ARBA00022692"/>
    </source>
</evidence>
<evidence type="ECO:0000256" key="1">
    <source>
        <dbReference type="ARBA" id="ARBA00004651"/>
    </source>
</evidence>
<comment type="subcellular location">
    <subcellularLocation>
        <location evidence="1">Cell membrane</location>
        <topology evidence="1">Multi-pass membrane protein</topology>
    </subcellularLocation>
</comment>
<dbReference type="Proteomes" id="UP001434337">
    <property type="component" value="Chromosome"/>
</dbReference>
<proteinExistence type="predicted"/>
<feature type="domain" description="Type II secretion system protein GspF" evidence="7">
    <location>
        <begin position="112"/>
        <end position="222"/>
    </location>
</feature>
<keyword evidence="4 6" id="KW-1133">Transmembrane helix</keyword>
<dbReference type="EMBL" id="CP115965">
    <property type="protein sequence ID" value="WZW98405.1"/>
    <property type="molecule type" value="Genomic_DNA"/>
</dbReference>
<dbReference type="PANTHER" id="PTHR35007">
    <property type="entry name" value="INTEGRAL MEMBRANE PROTEIN-RELATED"/>
    <property type="match status" value="1"/>
</dbReference>
<keyword evidence="3 6" id="KW-0812">Transmembrane</keyword>
<evidence type="ECO:0000256" key="2">
    <source>
        <dbReference type="ARBA" id="ARBA00022475"/>
    </source>
</evidence>
<evidence type="ECO:0000259" key="7">
    <source>
        <dbReference type="Pfam" id="PF00482"/>
    </source>
</evidence>
<feature type="transmembrane region" description="Helical" evidence="6">
    <location>
        <begin position="6"/>
        <end position="30"/>
    </location>
</feature>
<sequence length="260" mass="27996">MTTAAVVLASMLTIGGIVLILAWSFGVVGVPGSASFSTGLWTKVVDKYQHIPRRTLVLTGVSTVAAVLVTVWTGWPLMLVVVPLAVVGLPHLLSAPRNVEIELLGALDRWVRGMTATMATGKSITDALRLSARQAPPELSDSMVLLVRRLDDRWTPSDALRALADELDSADADTVIASLILAVQRGGSGAIVTLAALADSVQERLRALREVEAERAKPRAVVRHRTIRVPKAWLRNAKVTIRGCRWKFGHLNPRIQSGGV</sequence>
<name>A0ABZ3C9G5_9ACTN</name>